<name>A0AAV7RVX3_PLEWA</name>
<dbReference type="Proteomes" id="UP001066276">
    <property type="component" value="Chromosome 5"/>
</dbReference>
<feature type="non-terminal residue" evidence="1">
    <location>
        <position position="1"/>
    </location>
</feature>
<protein>
    <submittedName>
        <fullName evidence="1">Uncharacterized protein</fullName>
    </submittedName>
</protein>
<sequence length="127" mass="14533">TFISRKTKQPELLSAEIRMIYFCSTMDFRSQFRTLAFRRQSLGNTCFTKSQRMPTLSGENDAEKIRFVKRRRATLASYIPCSVAENASKEISCVGAQKGKALKDMKTEDVCQWFADLGLDKCIPFIK</sequence>
<comment type="caution">
    <text evidence="1">The sequence shown here is derived from an EMBL/GenBank/DDBJ whole genome shotgun (WGS) entry which is preliminary data.</text>
</comment>
<keyword evidence="2" id="KW-1185">Reference proteome</keyword>
<reference evidence="1" key="1">
    <citation type="journal article" date="2022" name="bioRxiv">
        <title>Sequencing and chromosome-scale assembly of the giantPleurodeles waltlgenome.</title>
        <authorList>
            <person name="Brown T."/>
            <person name="Elewa A."/>
            <person name="Iarovenko S."/>
            <person name="Subramanian E."/>
            <person name="Araus A.J."/>
            <person name="Petzold A."/>
            <person name="Susuki M."/>
            <person name="Suzuki K.-i.T."/>
            <person name="Hayashi T."/>
            <person name="Toyoda A."/>
            <person name="Oliveira C."/>
            <person name="Osipova E."/>
            <person name="Leigh N.D."/>
            <person name="Simon A."/>
            <person name="Yun M.H."/>
        </authorList>
    </citation>
    <scope>NUCLEOTIDE SEQUENCE</scope>
    <source>
        <strain evidence="1">20211129_DDA</strain>
        <tissue evidence="1">Liver</tissue>
    </source>
</reference>
<feature type="non-terminal residue" evidence="1">
    <location>
        <position position="127"/>
    </location>
</feature>
<gene>
    <name evidence="1" type="ORF">NDU88_009364</name>
</gene>
<evidence type="ECO:0000313" key="2">
    <source>
        <dbReference type="Proteomes" id="UP001066276"/>
    </source>
</evidence>
<organism evidence="1 2">
    <name type="scientific">Pleurodeles waltl</name>
    <name type="common">Iberian ribbed newt</name>
    <dbReference type="NCBI Taxonomy" id="8319"/>
    <lineage>
        <taxon>Eukaryota</taxon>
        <taxon>Metazoa</taxon>
        <taxon>Chordata</taxon>
        <taxon>Craniata</taxon>
        <taxon>Vertebrata</taxon>
        <taxon>Euteleostomi</taxon>
        <taxon>Amphibia</taxon>
        <taxon>Batrachia</taxon>
        <taxon>Caudata</taxon>
        <taxon>Salamandroidea</taxon>
        <taxon>Salamandridae</taxon>
        <taxon>Pleurodelinae</taxon>
        <taxon>Pleurodeles</taxon>
    </lineage>
</organism>
<evidence type="ECO:0000313" key="1">
    <source>
        <dbReference type="EMBL" id="KAJ1156646.1"/>
    </source>
</evidence>
<proteinExistence type="predicted"/>
<dbReference type="AlphaFoldDB" id="A0AAV7RVX3"/>
<dbReference type="EMBL" id="JANPWB010000009">
    <property type="protein sequence ID" value="KAJ1156646.1"/>
    <property type="molecule type" value="Genomic_DNA"/>
</dbReference>
<accession>A0AAV7RVX3</accession>